<dbReference type="Pfam" id="PF01129">
    <property type="entry name" value="ART"/>
    <property type="match status" value="1"/>
</dbReference>
<evidence type="ECO:0000256" key="6">
    <source>
        <dbReference type="ARBA" id="ARBA00022857"/>
    </source>
</evidence>
<organism evidence="11 12">
    <name type="scientific">Anas platyrhynchos</name>
    <name type="common">Mallard</name>
    <name type="synonym">Anas boschas</name>
    <dbReference type="NCBI Taxonomy" id="8839"/>
    <lineage>
        <taxon>Eukaryota</taxon>
        <taxon>Metazoa</taxon>
        <taxon>Chordata</taxon>
        <taxon>Craniata</taxon>
        <taxon>Vertebrata</taxon>
        <taxon>Euteleostomi</taxon>
        <taxon>Archelosauria</taxon>
        <taxon>Archosauria</taxon>
        <taxon>Dinosauria</taxon>
        <taxon>Saurischia</taxon>
        <taxon>Theropoda</taxon>
        <taxon>Coelurosauria</taxon>
        <taxon>Aves</taxon>
        <taxon>Neognathae</taxon>
        <taxon>Galloanserae</taxon>
        <taxon>Anseriformes</taxon>
        <taxon>Anatidae</taxon>
        <taxon>Anatinae</taxon>
        <taxon>Anas</taxon>
    </lineage>
</organism>
<evidence type="ECO:0000313" key="12">
    <source>
        <dbReference type="Proteomes" id="UP000694400"/>
    </source>
</evidence>
<evidence type="ECO:0000313" key="11">
    <source>
        <dbReference type="Ensembl" id="ENSAPLP00020008202.1"/>
    </source>
</evidence>
<dbReference type="GO" id="GO:0003950">
    <property type="term" value="F:NAD+ poly-ADP-ribosyltransferase activity"/>
    <property type="evidence" value="ECO:0007669"/>
    <property type="project" value="TreeGrafter"/>
</dbReference>
<keyword evidence="8" id="KW-1015">Disulfide bond</keyword>
<dbReference type="GO" id="GO:0106274">
    <property type="term" value="F:NAD+-protein-arginine ADP-ribosyltransferase activity"/>
    <property type="evidence" value="ECO:0007669"/>
    <property type="project" value="UniProtKB-EC"/>
</dbReference>
<dbReference type="PRINTS" id="PR00970">
    <property type="entry name" value="RIBTRNSFRASE"/>
</dbReference>
<dbReference type="Ensembl" id="ENSAPLT00020008826.1">
    <property type="protein sequence ID" value="ENSAPLP00020008202.1"/>
    <property type="gene ID" value="ENSAPLG00020006042.1"/>
</dbReference>
<dbReference type="EC" id="2.4.2.31" evidence="10"/>
<evidence type="ECO:0000256" key="3">
    <source>
        <dbReference type="ARBA" id="ARBA00022679"/>
    </source>
</evidence>
<evidence type="ECO:0000256" key="4">
    <source>
        <dbReference type="ARBA" id="ARBA00022695"/>
    </source>
</evidence>
<evidence type="ECO:0000256" key="5">
    <source>
        <dbReference type="ARBA" id="ARBA00022729"/>
    </source>
</evidence>
<keyword evidence="4" id="KW-0548">Nucleotidyltransferase</keyword>
<dbReference type="GO" id="GO:0016779">
    <property type="term" value="F:nucleotidyltransferase activity"/>
    <property type="evidence" value="ECO:0007669"/>
    <property type="project" value="UniProtKB-KW"/>
</dbReference>
<keyword evidence="3 10" id="KW-0808">Transferase</keyword>
<evidence type="ECO:0000256" key="7">
    <source>
        <dbReference type="ARBA" id="ARBA00023027"/>
    </source>
</evidence>
<evidence type="ECO:0000256" key="8">
    <source>
        <dbReference type="ARBA" id="ARBA00023157"/>
    </source>
</evidence>
<keyword evidence="5" id="KW-0732">Signal</keyword>
<evidence type="ECO:0000256" key="2">
    <source>
        <dbReference type="ARBA" id="ARBA00022676"/>
    </source>
</evidence>
<evidence type="ECO:0000256" key="10">
    <source>
        <dbReference type="RuleBase" id="RU361228"/>
    </source>
</evidence>
<dbReference type="GO" id="GO:0044194">
    <property type="term" value="C:cytolytic granule"/>
    <property type="evidence" value="ECO:0007669"/>
    <property type="project" value="UniProtKB-ARBA"/>
</dbReference>
<comment type="similarity">
    <text evidence="1 10">Belongs to the Arg-specific ADP-ribosyltransferase family.</text>
</comment>
<dbReference type="AlphaFoldDB" id="A0A8B9SM13"/>
<dbReference type="Ensembl" id="ENSAPLT00020008831.1">
    <property type="protein sequence ID" value="ENSAPLP00020008207.1"/>
    <property type="gene ID" value="ENSAPLG00020006042.1"/>
</dbReference>
<reference evidence="11" key="2">
    <citation type="submission" date="2025-05" db="UniProtKB">
        <authorList>
            <consortium name="Ensembl"/>
        </authorList>
    </citation>
    <scope>IDENTIFICATION</scope>
</reference>
<sequence>MGGWNTNCLGVAIKRQSSQLHAPCSSAEPWVLHATEQSLLRPCALPLADARALYCCTQRLSSAGCRGPGPALPGASPLVAGPPELPAHGAPRPGLGAAGRHLGWHLAASSTREQDPGPIRERAMDMAQNSFDDQYQGCTYSMQEALRMVNRTEFKNPVYADSWRRAEERWWTQWGNSIQPQELRREYAVAVLAYTAGTGLYRQLNAAIREGGRSRDYYLQSFHFKTLHFLLTEALHTLRDAQVRRCYNVYRGVKDIRFTAQINQGVRFGQFASASFRRNAAQQFGNDTFFFVLTCYSAIVSNFSFYANQREVLIPPYEIFKVINVTRYTNETHIHLRSIGVRSNYNCALLNSTGRQQGGYHREMAGDRAQPWAGAAMLPALLQPWLQRNGGPVPPAL</sequence>
<keyword evidence="7 10" id="KW-0520">NAD</keyword>
<dbReference type="InterPro" id="IPR000768">
    <property type="entry name" value="ART"/>
</dbReference>
<accession>A0A8B9SM13</accession>
<evidence type="ECO:0000256" key="1">
    <source>
        <dbReference type="ARBA" id="ARBA00009558"/>
    </source>
</evidence>
<dbReference type="PANTHER" id="PTHR10339">
    <property type="entry name" value="ADP-RIBOSYLTRANSFERASE"/>
    <property type="match status" value="1"/>
</dbReference>
<dbReference type="PROSITE" id="PS51996">
    <property type="entry name" value="TR_MART"/>
    <property type="match status" value="1"/>
</dbReference>
<dbReference type="InterPro" id="IPR050999">
    <property type="entry name" value="ADP-ribosyltransferase_ARG"/>
</dbReference>
<name>A0A8B9SM13_ANAPL</name>
<keyword evidence="2 10" id="KW-0328">Glycosyltransferase</keyword>
<keyword evidence="6 10" id="KW-0521">NADP</keyword>
<dbReference type="PROSITE" id="PS01291">
    <property type="entry name" value="ART"/>
    <property type="match status" value="1"/>
</dbReference>
<dbReference type="FunFam" id="3.90.176.10:FF:000001">
    <property type="entry name" value="NAD(P)(+)--arginine ADP-ribosyltransferase"/>
    <property type="match status" value="1"/>
</dbReference>
<dbReference type="PANTHER" id="PTHR10339:SF19">
    <property type="entry name" value="GPI-LINKED NAD(P)(+)--ARGININE ADP-RIBOSYLTRANSFERASE 1"/>
    <property type="match status" value="1"/>
</dbReference>
<reference evidence="11" key="1">
    <citation type="submission" date="2019-08" db="EMBL/GenBank/DDBJ databases">
        <title>Three high-quality genomes provides insights into domestication of ducks.</title>
        <authorList>
            <person name="Hou Z.C."/>
            <person name="Zhu F."/>
            <person name="Yin Z.T."/>
            <person name="Zhang F."/>
        </authorList>
    </citation>
    <scope>NUCLEOTIDE SEQUENCE [LARGE SCALE GENOMIC DNA]</scope>
</reference>
<protein>
    <recommendedName>
        <fullName evidence="10">NAD(P)(+)--arginine ADP-ribosyltransferase</fullName>
        <ecNumber evidence="10">2.4.2.31</ecNumber>
    </recommendedName>
    <alternativeName>
        <fullName evidence="10">Mono(ADP-ribosyl)transferase</fullName>
    </alternativeName>
</protein>
<dbReference type="Gene3D" id="3.90.176.10">
    <property type="entry name" value="Toxin ADP-ribosyltransferase, Chain A, domain 1"/>
    <property type="match status" value="1"/>
</dbReference>
<dbReference type="Proteomes" id="UP000694400">
    <property type="component" value="Chromosome 1"/>
</dbReference>
<evidence type="ECO:0000256" key="9">
    <source>
        <dbReference type="ARBA" id="ARBA00047597"/>
    </source>
</evidence>
<proteinExistence type="inferred from homology"/>
<dbReference type="SUPFAM" id="SSF56399">
    <property type="entry name" value="ADP-ribosylation"/>
    <property type="match status" value="1"/>
</dbReference>
<dbReference type="GO" id="GO:0046677">
    <property type="term" value="P:response to antibiotic"/>
    <property type="evidence" value="ECO:0007669"/>
    <property type="project" value="UniProtKB-ARBA"/>
</dbReference>
<comment type="catalytic activity">
    <reaction evidence="9 10">
        <text>L-arginyl-[protein] + NAD(+) = N(omega)-(ADP-D-ribosyl)-L-arginyl-[protein] + nicotinamide + H(+)</text>
        <dbReference type="Rhea" id="RHEA:19149"/>
        <dbReference type="Rhea" id="RHEA-COMP:10532"/>
        <dbReference type="Rhea" id="RHEA-COMP:15087"/>
        <dbReference type="ChEBI" id="CHEBI:15378"/>
        <dbReference type="ChEBI" id="CHEBI:17154"/>
        <dbReference type="ChEBI" id="CHEBI:29965"/>
        <dbReference type="ChEBI" id="CHEBI:57540"/>
        <dbReference type="ChEBI" id="CHEBI:142554"/>
        <dbReference type="EC" id="2.4.2.31"/>
    </reaction>
</comment>
<dbReference type="GO" id="GO:0005615">
    <property type="term" value="C:extracellular space"/>
    <property type="evidence" value="ECO:0007669"/>
    <property type="project" value="UniProtKB-ARBA"/>
</dbReference>
<gene>
    <name evidence="11" type="primary">LOC101803400</name>
</gene>